<evidence type="ECO:0000313" key="1">
    <source>
        <dbReference type="EMBL" id="POG80149.1"/>
    </source>
</evidence>
<evidence type="ECO:0000313" key="2">
    <source>
        <dbReference type="Proteomes" id="UP000018888"/>
    </source>
</evidence>
<proteinExistence type="predicted"/>
<keyword evidence="2" id="KW-1185">Reference proteome</keyword>
<sequence>MILPELPSKCIECIINQIEENDIKTLHSATLVNHDWCKFSIVRLWRAPLSFSNLITNSNPNLKNSNSNSTNLTTKYPFNKFYKIIPILLSFLDLNSKKDLNNLSKHFYIPKDTSNFYPRLHYDLKIPIQDLKIPTSSSSFDYPKYIKLVSFVDLVVLVNKWLNNLLSETLSNSSRFLNFYLYKSLSGWEYLRYMTNSINFHCPFINFDKNPQIFFNFIIESLFKILFNYSMIDSLYIMDVSIITNHLCKQLIQLDHNNNDQFLSNLSHFDFCQMIDSRILKKISKYNIISISLSISSEDSFDDVIDFINSLHSLQSVSIIGNNVIVTPIIQSLQIHTSTLIKLKLNSCIIDDDAIKSLSKFDNLQDLILHQLHFTIDNDDDDDDDENDDDDINNNIIISLNFPKLKKLTYWEYSSKNSLITFIIKNNGHNLTHLDIHTSMERCIKLFDLISKNCSSLISLITPISEEKDFIALFSILKHCKFLKILYVYEFNIIKINEDVILSFINFIPDSLLYLKINKLEFSQFKLGYQLKNCSIISEVLFGKNSLAVKEFFSSIGNQEIRRLRD</sequence>
<organism evidence="1 2">
    <name type="scientific">Rhizophagus irregularis (strain DAOM 181602 / DAOM 197198 / MUCL 43194)</name>
    <name type="common">Arbuscular mycorrhizal fungus</name>
    <name type="synonym">Glomus intraradices</name>
    <dbReference type="NCBI Taxonomy" id="747089"/>
    <lineage>
        <taxon>Eukaryota</taxon>
        <taxon>Fungi</taxon>
        <taxon>Fungi incertae sedis</taxon>
        <taxon>Mucoromycota</taxon>
        <taxon>Glomeromycotina</taxon>
        <taxon>Glomeromycetes</taxon>
        <taxon>Glomerales</taxon>
        <taxon>Glomeraceae</taxon>
        <taxon>Rhizophagus</taxon>
    </lineage>
</organism>
<dbReference type="SMR" id="A0A2H5S6G3"/>
<dbReference type="EMBL" id="AUPC02000019">
    <property type="protein sequence ID" value="POG80149.1"/>
    <property type="molecule type" value="Genomic_DNA"/>
</dbReference>
<dbReference type="InterPro" id="IPR032675">
    <property type="entry name" value="LRR_dom_sf"/>
</dbReference>
<gene>
    <name evidence="1" type="ORF">GLOIN_2v1764605</name>
</gene>
<protein>
    <recommendedName>
        <fullName evidence="3">F-box domain-containing protein</fullName>
    </recommendedName>
</protein>
<dbReference type="Proteomes" id="UP000018888">
    <property type="component" value="Unassembled WGS sequence"/>
</dbReference>
<dbReference type="SUPFAM" id="SSF52047">
    <property type="entry name" value="RNI-like"/>
    <property type="match status" value="1"/>
</dbReference>
<dbReference type="VEuPathDB" id="FungiDB:RhiirFUN_018402"/>
<dbReference type="Gene3D" id="3.80.10.10">
    <property type="entry name" value="Ribonuclease Inhibitor"/>
    <property type="match status" value="1"/>
</dbReference>
<dbReference type="AlphaFoldDB" id="A0A2H5S6G3"/>
<reference evidence="1 2" key="2">
    <citation type="journal article" date="2018" name="New Phytol.">
        <title>High intraspecific genome diversity in the model arbuscular mycorrhizal symbiont Rhizophagus irregularis.</title>
        <authorList>
            <person name="Chen E.C.H."/>
            <person name="Morin E."/>
            <person name="Beaudet D."/>
            <person name="Noel J."/>
            <person name="Yildirir G."/>
            <person name="Ndikumana S."/>
            <person name="Charron P."/>
            <person name="St-Onge C."/>
            <person name="Giorgi J."/>
            <person name="Kruger M."/>
            <person name="Marton T."/>
            <person name="Ropars J."/>
            <person name="Grigoriev I.V."/>
            <person name="Hainaut M."/>
            <person name="Henrissat B."/>
            <person name="Roux C."/>
            <person name="Martin F."/>
            <person name="Corradi N."/>
        </authorList>
    </citation>
    <scope>NUCLEOTIDE SEQUENCE [LARGE SCALE GENOMIC DNA]</scope>
    <source>
        <strain evidence="1 2">DAOM 197198</strain>
    </source>
</reference>
<name>A0A2H5S6G3_RHIID</name>
<comment type="caution">
    <text evidence="1">The sequence shown here is derived from an EMBL/GenBank/DDBJ whole genome shotgun (WGS) entry which is preliminary data.</text>
</comment>
<reference evidence="1 2" key="1">
    <citation type="journal article" date="2013" name="Proc. Natl. Acad. Sci. U.S.A.">
        <title>Genome of an arbuscular mycorrhizal fungus provides insight into the oldest plant symbiosis.</title>
        <authorList>
            <person name="Tisserant E."/>
            <person name="Malbreil M."/>
            <person name="Kuo A."/>
            <person name="Kohler A."/>
            <person name="Symeonidi A."/>
            <person name="Balestrini R."/>
            <person name="Charron P."/>
            <person name="Duensing N."/>
            <person name="Frei Dit Frey N."/>
            <person name="Gianinazzi-Pearson V."/>
            <person name="Gilbert L.B."/>
            <person name="Handa Y."/>
            <person name="Herr J.R."/>
            <person name="Hijri M."/>
            <person name="Koul R."/>
            <person name="Kawaguchi M."/>
            <person name="Krajinski F."/>
            <person name="Lammers P.J."/>
            <person name="Masclaux F.G."/>
            <person name="Murat C."/>
            <person name="Morin E."/>
            <person name="Ndikumana S."/>
            <person name="Pagni M."/>
            <person name="Petitpierre D."/>
            <person name="Requena N."/>
            <person name="Rosikiewicz P."/>
            <person name="Riley R."/>
            <person name="Saito K."/>
            <person name="San Clemente H."/>
            <person name="Shapiro H."/>
            <person name="van Tuinen D."/>
            <person name="Becard G."/>
            <person name="Bonfante P."/>
            <person name="Paszkowski U."/>
            <person name="Shachar-Hill Y.Y."/>
            <person name="Tuskan G.A."/>
            <person name="Young P.W."/>
            <person name="Sanders I.R."/>
            <person name="Henrissat B."/>
            <person name="Rensing S.A."/>
            <person name="Grigoriev I.V."/>
            <person name="Corradi N."/>
            <person name="Roux C."/>
            <person name="Martin F."/>
        </authorList>
    </citation>
    <scope>NUCLEOTIDE SEQUENCE [LARGE SCALE GENOMIC DNA]</scope>
    <source>
        <strain evidence="1 2">DAOM 197198</strain>
    </source>
</reference>
<accession>A0A2H5S6G3</accession>
<evidence type="ECO:0008006" key="3">
    <source>
        <dbReference type="Google" id="ProtNLM"/>
    </source>
</evidence>